<protein>
    <submittedName>
        <fullName evidence="2">Uncharacterized protein</fullName>
    </submittedName>
</protein>
<evidence type="ECO:0000313" key="2">
    <source>
        <dbReference type="EMBL" id="KIV80049.1"/>
    </source>
</evidence>
<reference evidence="2 3" key="1">
    <citation type="submission" date="2015-01" db="EMBL/GenBank/DDBJ databases">
        <title>The Genome Sequence of Exophiala sideris CBS121828.</title>
        <authorList>
            <consortium name="The Broad Institute Genomics Platform"/>
            <person name="Cuomo C."/>
            <person name="de Hoog S."/>
            <person name="Gorbushina A."/>
            <person name="Stielow B."/>
            <person name="Teixiera M."/>
            <person name="Abouelleil A."/>
            <person name="Chapman S.B."/>
            <person name="Priest M."/>
            <person name="Young S.K."/>
            <person name="Wortman J."/>
            <person name="Nusbaum C."/>
            <person name="Birren B."/>
        </authorList>
    </citation>
    <scope>NUCLEOTIDE SEQUENCE [LARGE SCALE GENOMIC DNA]</scope>
    <source>
        <strain evidence="2 3">CBS 121828</strain>
    </source>
</reference>
<evidence type="ECO:0000313" key="3">
    <source>
        <dbReference type="Proteomes" id="UP000053599"/>
    </source>
</evidence>
<dbReference type="AlphaFoldDB" id="A0A0D1YGJ0"/>
<keyword evidence="1" id="KW-0472">Membrane</keyword>
<proteinExistence type="predicted"/>
<sequence>MDKPISRFELLIAFGNCLIWLVAAFALSRKFRENRQLREEELEYQLVAQEVRKWANAQLAMMAEEDAAEAAAEEENDMLWEQHWKSCRPPDGQNENVG</sequence>
<evidence type="ECO:0000256" key="1">
    <source>
        <dbReference type="SAM" id="Phobius"/>
    </source>
</evidence>
<keyword evidence="1" id="KW-0812">Transmembrane</keyword>
<dbReference type="HOGENOM" id="CLU_2333617_0_0_1"/>
<feature type="transmembrane region" description="Helical" evidence="1">
    <location>
        <begin position="6"/>
        <end position="28"/>
    </location>
</feature>
<accession>A0A0D1YGJ0</accession>
<keyword evidence="1" id="KW-1133">Transmembrane helix</keyword>
<dbReference type="OrthoDB" id="6224010at2759"/>
<organism evidence="2 3">
    <name type="scientific">Exophiala sideris</name>
    <dbReference type="NCBI Taxonomy" id="1016849"/>
    <lineage>
        <taxon>Eukaryota</taxon>
        <taxon>Fungi</taxon>
        <taxon>Dikarya</taxon>
        <taxon>Ascomycota</taxon>
        <taxon>Pezizomycotina</taxon>
        <taxon>Eurotiomycetes</taxon>
        <taxon>Chaetothyriomycetidae</taxon>
        <taxon>Chaetothyriales</taxon>
        <taxon>Herpotrichiellaceae</taxon>
        <taxon>Exophiala</taxon>
    </lineage>
</organism>
<dbReference type="EMBL" id="KN846953">
    <property type="protein sequence ID" value="KIV80049.1"/>
    <property type="molecule type" value="Genomic_DNA"/>
</dbReference>
<name>A0A0D1YGJ0_9EURO</name>
<dbReference type="Proteomes" id="UP000053599">
    <property type="component" value="Unassembled WGS sequence"/>
</dbReference>
<gene>
    <name evidence="2" type="ORF">PV11_07579</name>
</gene>